<comment type="function">
    <text evidence="6">Component of the ERMES/MDM complex, which serves as a molecular tether to connect the endoplasmic reticulum and mitochondria. Components of this complex are involved in the control of mitochondrial shape and protein biogenesis and may function in phospholipid exchange. MDM10 is involved in the late assembly steps of the general translocase of the mitochondrial outer membrane (TOM complex). Functions in the TOM40-specific route of the assembly of outer membrane beta-barrel proteins, including the association of TOM40 with the receptor TOM22 and small TOM proteins. Can associate with the SAM(core) complex as well as the MDM12-MMM1 complex, both involved in late steps of the major beta-barrel assembly pathway, that is responsible for biogenesis of all outer membrane beta-barrel proteins. May act as a switch that shuttles between both complexes and channels precursor proteins into the TOM40-specific pathway. Plays a role in mitochondrial morphology and in the inheritance of mitochondria.</text>
</comment>
<dbReference type="OrthoDB" id="2103793at2759"/>
<dbReference type="EMBL" id="KQ085898">
    <property type="protein sequence ID" value="KLO18079.1"/>
    <property type="molecule type" value="Genomic_DNA"/>
</dbReference>
<comment type="subunit">
    <text evidence="6">Component of the ER-mitochondria encounter structure (ERMES) or MDM complex, composed of MMM1, MDM10, MDM12 and MDM34. Associates with the mitochondrial outer membrane sorting assembly machinery SAM(core) complex.</text>
</comment>
<dbReference type="PANTHER" id="PTHR28035">
    <property type="entry name" value="MITOCHONDRIAL DISTRIBUTION AND MORPHOLOGY PROTEIN 10"/>
    <property type="match status" value="1"/>
</dbReference>
<evidence type="ECO:0000256" key="7">
    <source>
        <dbReference type="SAM" id="MobiDB-lite"/>
    </source>
</evidence>
<keyword evidence="9" id="KW-1185">Reference proteome</keyword>
<reference evidence="8 9" key="1">
    <citation type="submission" date="2015-04" db="EMBL/GenBank/DDBJ databases">
        <title>Complete genome sequence of Schizopora paradoxa KUC8140, a cosmopolitan wood degrader in East Asia.</title>
        <authorList>
            <consortium name="DOE Joint Genome Institute"/>
            <person name="Min B."/>
            <person name="Park H."/>
            <person name="Jang Y."/>
            <person name="Kim J.-J."/>
            <person name="Kim K.H."/>
            <person name="Pangilinan J."/>
            <person name="Lipzen A."/>
            <person name="Riley R."/>
            <person name="Grigoriev I.V."/>
            <person name="Spatafora J.W."/>
            <person name="Choi I.-G."/>
        </authorList>
    </citation>
    <scope>NUCLEOTIDE SEQUENCE [LARGE SCALE GENOMIC DNA]</scope>
    <source>
        <strain evidence="8 9">KUC8140</strain>
    </source>
</reference>
<comment type="domain">
    <text evidence="6">Lacks alpha-helical transmembrane segments, suggesting that it resides in the membrane via beta-sheet conformations similar to those predicted for other outer membrane proteins and porin.</text>
</comment>
<dbReference type="InParanoid" id="A0A0H2S240"/>
<dbReference type="GO" id="GO:1990456">
    <property type="term" value="P:mitochondrion-endoplasmic reticulum membrane tethering"/>
    <property type="evidence" value="ECO:0007669"/>
    <property type="project" value="UniProtKB-UniRule"/>
</dbReference>
<keyword evidence="3 6" id="KW-1000">Mitochondrion outer membrane</keyword>
<evidence type="ECO:0000256" key="1">
    <source>
        <dbReference type="ARBA" id="ARBA00022452"/>
    </source>
</evidence>
<dbReference type="HAMAP" id="MF_03102">
    <property type="entry name" value="Mdm10"/>
    <property type="match status" value="1"/>
</dbReference>
<dbReference type="AlphaFoldDB" id="A0A0H2S240"/>
<dbReference type="GO" id="GO:0045040">
    <property type="term" value="P:protein insertion into mitochondrial outer membrane"/>
    <property type="evidence" value="ECO:0007669"/>
    <property type="project" value="UniProtKB-UniRule"/>
</dbReference>
<keyword evidence="1 6" id="KW-1134">Transmembrane beta strand</keyword>
<organism evidence="8 9">
    <name type="scientific">Schizopora paradoxa</name>
    <dbReference type="NCBI Taxonomy" id="27342"/>
    <lineage>
        <taxon>Eukaryota</taxon>
        <taxon>Fungi</taxon>
        <taxon>Dikarya</taxon>
        <taxon>Basidiomycota</taxon>
        <taxon>Agaricomycotina</taxon>
        <taxon>Agaricomycetes</taxon>
        <taxon>Hymenochaetales</taxon>
        <taxon>Schizoporaceae</taxon>
        <taxon>Schizopora</taxon>
    </lineage>
</organism>
<accession>A0A0H2S240</accession>
<proteinExistence type="inferred from homology"/>
<evidence type="ECO:0000313" key="9">
    <source>
        <dbReference type="Proteomes" id="UP000053477"/>
    </source>
</evidence>
<evidence type="ECO:0000256" key="3">
    <source>
        <dbReference type="ARBA" id="ARBA00022787"/>
    </source>
</evidence>
<dbReference type="InterPro" id="IPR027539">
    <property type="entry name" value="Mdm10"/>
</dbReference>
<feature type="compositionally biased region" description="Basic and acidic residues" evidence="7">
    <location>
        <begin position="233"/>
        <end position="244"/>
    </location>
</feature>
<evidence type="ECO:0000313" key="8">
    <source>
        <dbReference type="EMBL" id="KLO18079.1"/>
    </source>
</evidence>
<dbReference type="STRING" id="27342.A0A0H2S240"/>
<feature type="region of interest" description="Disordered" evidence="7">
    <location>
        <begin position="280"/>
        <end position="299"/>
    </location>
</feature>
<dbReference type="GO" id="GO:0032865">
    <property type="term" value="C:ERMES complex"/>
    <property type="evidence" value="ECO:0007669"/>
    <property type="project" value="UniProtKB-UniRule"/>
</dbReference>
<evidence type="ECO:0000256" key="2">
    <source>
        <dbReference type="ARBA" id="ARBA00022692"/>
    </source>
</evidence>
<dbReference type="Proteomes" id="UP000053477">
    <property type="component" value="Unassembled WGS sequence"/>
</dbReference>
<feature type="region of interest" description="Disordered" evidence="7">
    <location>
        <begin position="223"/>
        <end position="252"/>
    </location>
</feature>
<feature type="compositionally biased region" description="Polar residues" evidence="7">
    <location>
        <begin position="282"/>
        <end position="299"/>
    </location>
</feature>
<protein>
    <recommendedName>
        <fullName evidence="6">Mitochondrial distribution and morphology protein 10</fullName>
    </recommendedName>
    <alternativeName>
        <fullName evidence="6">Mitochondrial inheritance component MDM10</fullName>
    </alternativeName>
</protein>
<evidence type="ECO:0000256" key="5">
    <source>
        <dbReference type="ARBA" id="ARBA00023136"/>
    </source>
</evidence>
<comment type="similarity">
    <text evidence="6">Belongs to the MDM10 family.</text>
</comment>
<dbReference type="GO" id="GO:0070096">
    <property type="term" value="P:mitochondrial outer membrane translocase complex assembly"/>
    <property type="evidence" value="ECO:0007669"/>
    <property type="project" value="UniProtKB-UniRule"/>
</dbReference>
<sequence length="436" mass="48619">MSIDQDGLHPFVKYVLRKYYQATGWNDDNQYSNLTRSSDALLDFSIPRGLQFSISKAPNPQFQTSYRLNVLPSLSGSIGYIFSSCGLDLKSSGDVRFKDVVDRFKVYQIPKRPDGKEEEWLAGKRVDTRDYLLSGQLYIPTGQLQAFYTTRWSPTLQASVSCINEPNSGTLAGGRENDNGSGRLLLSLQHDTGRWGSEYTWESDGSMFGLRVLRNFGRHVNDGLEGNSTTFAQDERRSRPKRVDEEDAMEGGLRGRISAGAELYVSPDSAGVSTAVRFTTLPEPTNSSDTASSSKCPPTQPPTTITAYFTPVTGHFSTTYAARVSRDLALCSRFSFNVYDYESDWTMGGEWWMRRRKLPTNEQDSLEETPSTSSDEIQGVVKARFSTSADVSFLWEGRIRNALVSLGVKSNLSDRTKPIKSIGMELAYFSSDESSE</sequence>
<name>A0A0H2S240_9AGAM</name>
<dbReference type="Pfam" id="PF12519">
    <property type="entry name" value="MDM10"/>
    <property type="match status" value="2"/>
</dbReference>
<gene>
    <name evidence="6" type="primary">MDM10</name>
    <name evidence="8" type="ORF">SCHPADRAFT_919199</name>
</gene>
<dbReference type="GO" id="GO:0015914">
    <property type="term" value="P:phospholipid transport"/>
    <property type="evidence" value="ECO:0007669"/>
    <property type="project" value="TreeGrafter"/>
</dbReference>
<dbReference type="FunCoup" id="A0A0H2S240">
    <property type="interactions" value="51"/>
</dbReference>
<keyword evidence="2 6" id="KW-0812">Transmembrane</keyword>
<evidence type="ECO:0000256" key="6">
    <source>
        <dbReference type="HAMAP-Rule" id="MF_03102"/>
    </source>
</evidence>
<keyword evidence="5 6" id="KW-0472">Membrane</keyword>
<evidence type="ECO:0000256" key="4">
    <source>
        <dbReference type="ARBA" id="ARBA00023128"/>
    </source>
</evidence>
<dbReference type="PANTHER" id="PTHR28035:SF1">
    <property type="entry name" value="MITOCHONDRIAL DISTRIBUTION AND MORPHOLOGY PROTEIN 10"/>
    <property type="match status" value="1"/>
</dbReference>
<comment type="subcellular location">
    <subcellularLocation>
        <location evidence="6">Mitochondrion outer membrane</location>
        <topology evidence="6">Multi-pass membrane protein</topology>
    </subcellularLocation>
    <text evidence="6">The ERMES/MDM complex localizes to a few discrete foci (around 10 per single cell), that represent mitochondria-endoplasmic reticulum junctions. These foci are often found next to mtDNA nucleoids.</text>
</comment>
<dbReference type="GO" id="GO:0051654">
    <property type="term" value="P:establishment of mitochondrion localization"/>
    <property type="evidence" value="ECO:0007669"/>
    <property type="project" value="TreeGrafter"/>
</dbReference>
<keyword evidence="4 6" id="KW-0496">Mitochondrion</keyword>
<dbReference type="GO" id="GO:0001401">
    <property type="term" value="C:SAM complex"/>
    <property type="evidence" value="ECO:0007669"/>
    <property type="project" value="TreeGrafter"/>
</dbReference>